<organism evidence="16 17">
    <name type="scientific">Leptospira idonii</name>
    <dbReference type="NCBI Taxonomy" id="1193500"/>
    <lineage>
        <taxon>Bacteria</taxon>
        <taxon>Pseudomonadati</taxon>
        <taxon>Spirochaetota</taxon>
        <taxon>Spirochaetia</taxon>
        <taxon>Leptospirales</taxon>
        <taxon>Leptospiraceae</taxon>
        <taxon>Leptospira</taxon>
    </lineage>
</organism>
<keyword evidence="17" id="KW-1185">Reference proteome</keyword>
<dbReference type="InterPro" id="IPR005995">
    <property type="entry name" value="Pgm_bpd_ind"/>
</dbReference>
<evidence type="ECO:0000256" key="6">
    <source>
        <dbReference type="ARBA" id="ARBA00022723"/>
    </source>
</evidence>
<evidence type="ECO:0000256" key="11">
    <source>
        <dbReference type="PIRSR" id="PIRSR001492-1"/>
    </source>
</evidence>
<dbReference type="PANTHER" id="PTHR31637">
    <property type="entry name" value="2,3-BISPHOSPHOGLYCERATE-INDEPENDENT PHOSPHOGLYCERATE MUTASE"/>
    <property type="match status" value="1"/>
</dbReference>
<dbReference type="Pfam" id="PF01676">
    <property type="entry name" value="Metalloenzyme"/>
    <property type="match status" value="1"/>
</dbReference>
<comment type="similarity">
    <text evidence="5">Belongs to the BPG-independent phosphoglycerate mutase family.</text>
</comment>
<keyword evidence="8 13" id="KW-0464">Manganese</keyword>
<evidence type="ECO:0000256" key="1">
    <source>
        <dbReference type="ARBA" id="ARBA00000370"/>
    </source>
</evidence>
<dbReference type="Gene3D" id="3.40.720.10">
    <property type="entry name" value="Alkaline Phosphatase, subunit A"/>
    <property type="match status" value="1"/>
</dbReference>
<dbReference type="Proteomes" id="UP000298058">
    <property type="component" value="Unassembled WGS sequence"/>
</dbReference>
<evidence type="ECO:0000259" key="14">
    <source>
        <dbReference type="Pfam" id="PF01676"/>
    </source>
</evidence>
<name>A0A4V3JY05_9LEPT</name>
<evidence type="ECO:0000313" key="17">
    <source>
        <dbReference type="Proteomes" id="UP000298058"/>
    </source>
</evidence>
<feature type="binding site" evidence="13">
    <location>
        <position position="429"/>
    </location>
    <ligand>
        <name>Mn(2+)</name>
        <dbReference type="ChEBI" id="CHEBI:29035"/>
        <label>1</label>
    </ligand>
</feature>
<keyword evidence="9 16" id="KW-0413">Isomerase</keyword>
<evidence type="ECO:0000256" key="2">
    <source>
        <dbReference type="ARBA" id="ARBA00001936"/>
    </source>
</evidence>
<feature type="binding site" evidence="13">
    <location>
        <position position="425"/>
    </location>
    <ligand>
        <name>Mn(2+)</name>
        <dbReference type="ChEBI" id="CHEBI:29035"/>
        <label>1</label>
    </ligand>
</feature>
<dbReference type="FunFam" id="3.40.1450.10:FF:000002">
    <property type="entry name" value="2,3-bisphosphoglycerate-independent phosphoglycerate mutase"/>
    <property type="match status" value="1"/>
</dbReference>
<evidence type="ECO:0000256" key="13">
    <source>
        <dbReference type="PIRSR" id="PIRSR001492-3"/>
    </source>
</evidence>
<dbReference type="GO" id="GO:0005737">
    <property type="term" value="C:cytoplasm"/>
    <property type="evidence" value="ECO:0007669"/>
    <property type="project" value="InterPro"/>
</dbReference>
<gene>
    <name evidence="16" type="ORF">EHS15_09140</name>
</gene>
<feature type="domain" description="Metalloenzyme" evidence="14">
    <location>
        <begin position="14"/>
        <end position="537"/>
    </location>
</feature>
<keyword evidence="7" id="KW-0324">Glycolysis</keyword>
<evidence type="ECO:0000256" key="5">
    <source>
        <dbReference type="ARBA" id="ARBA00008819"/>
    </source>
</evidence>
<proteinExistence type="inferred from homology"/>
<comment type="pathway">
    <text evidence="4">Carbohydrate degradation; glycolysis; pyruvate from D-glyceraldehyde 3-phosphate: step 3/5.</text>
</comment>
<feature type="binding site" evidence="12">
    <location>
        <position position="357"/>
    </location>
    <ligand>
        <name>substrate</name>
    </ligand>
</feature>
<dbReference type="SUPFAM" id="SSF53649">
    <property type="entry name" value="Alkaline phosphatase-like"/>
    <property type="match status" value="1"/>
</dbReference>
<evidence type="ECO:0000256" key="7">
    <source>
        <dbReference type="ARBA" id="ARBA00023152"/>
    </source>
</evidence>
<dbReference type="OrthoDB" id="9800863at2"/>
<dbReference type="AlphaFoldDB" id="A0A4V3JY05"/>
<comment type="catalytic activity">
    <reaction evidence="1">
        <text>(2R)-2-phosphoglycerate = (2R)-3-phosphoglycerate</text>
        <dbReference type="Rhea" id="RHEA:15901"/>
        <dbReference type="ChEBI" id="CHEBI:58272"/>
        <dbReference type="ChEBI" id="CHEBI:58289"/>
        <dbReference type="EC" id="5.4.2.12"/>
    </reaction>
</comment>
<dbReference type="InterPro" id="IPR017850">
    <property type="entry name" value="Alkaline_phosphatase_core_sf"/>
</dbReference>
<feature type="binding site" evidence="13">
    <location>
        <position position="467"/>
    </location>
    <ligand>
        <name>Mn(2+)</name>
        <dbReference type="ChEBI" id="CHEBI:29035"/>
        <label>2</label>
    </ligand>
</feature>
<feature type="binding site" evidence="12">
    <location>
        <begin position="282"/>
        <end position="285"/>
    </location>
    <ligand>
        <name>substrate</name>
    </ligand>
</feature>
<feature type="active site" description="Phosphoserine intermediate" evidence="11">
    <location>
        <position position="75"/>
    </location>
</feature>
<protein>
    <recommendedName>
        <fullName evidence="10">2,3-bisphosphoglycerate-independent phosphoglycerate mutase</fullName>
        <ecNumber evidence="10">5.4.2.12</ecNumber>
    </recommendedName>
</protein>
<dbReference type="Gene3D" id="3.40.1450.10">
    <property type="entry name" value="BPG-independent phosphoglycerate mutase, domain B"/>
    <property type="match status" value="1"/>
</dbReference>
<evidence type="ECO:0000256" key="8">
    <source>
        <dbReference type="ARBA" id="ARBA00023211"/>
    </source>
</evidence>
<dbReference type="EC" id="5.4.2.12" evidence="10"/>
<dbReference type="InterPro" id="IPR006124">
    <property type="entry name" value="Metalloenzyme"/>
</dbReference>
<reference evidence="16" key="1">
    <citation type="journal article" date="2019" name="PLoS Negl. Trop. Dis.">
        <title>Revisiting the worldwide diversity of Leptospira species in the environment.</title>
        <authorList>
            <person name="Vincent A.T."/>
            <person name="Schiettekatte O."/>
            <person name="Bourhy P."/>
            <person name="Veyrier F.J."/>
            <person name="Picardeau M."/>
        </authorList>
    </citation>
    <scope>NUCLEOTIDE SEQUENCE [LARGE SCALE GENOMIC DNA]</scope>
    <source>
        <strain evidence="16">201300427</strain>
    </source>
</reference>
<evidence type="ECO:0000256" key="9">
    <source>
        <dbReference type="ARBA" id="ARBA00023235"/>
    </source>
</evidence>
<comment type="function">
    <text evidence="3">Catalyzes the interconversion of 2-phosphoglycerate and 3-phosphoglycerate.</text>
</comment>
<sequence length="549" mass="61247">MLSLNKNPQGPLAKQVLLIVLDGVGFTKQGIKDGNAVEAANMPLLKNLWTTRPTLHLKAHGTAVGMPSDEDMGNSEVGHNVLGSGRIFDQGAKLVSASIEAKEMFQGPIWKKLIDNVKSKSSTLHFLGLFSDGNVHSHIDHLRAMIDAAKSESVKKIRLHILLDGRDVPEKSALNYLTPFETYIKELNDSGLDISIASGGGRMEITMDRYEADWSMVERGWKTHVLGEGRKFQSAREALETLYQEDPKVIDQYLPAFVIADEKGNPIGTIEDGDSVIFFNFRGDRSIEISRAFTEESFSPFPRGRFPKTEYAGMMQYDGDLFIPKQYLVSPPAIDRTMGEYLANQKIAQYAISETQKYGHVTFFWNGNKSGYFNESLETYEEIKSDVIPFDQKPEMKAKEITDTLIQAVQSHKYPFLRVNYANGDMVGHTGNMNATIKGLEYLDKCLERLKKACDDSNTVMLITADHGNADEMYQLDKKGNAQNSKDGIPIPKTSHTLNPVHFVVYDPQSKIKFNESLTSYGLANVAATVLDLLGFEAPEGYHPSLIQR</sequence>
<dbReference type="InterPro" id="IPR036646">
    <property type="entry name" value="PGAM_B_sf"/>
</dbReference>
<comment type="caution">
    <text evidence="16">The sequence shown here is derived from an EMBL/GenBank/DDBJ whole genome shotgun (WGS) entry which is preliminary data.</text>
</comment>
<dbReference type="CDD" id="cd16010">
    <property type="entry name" value="iPGM"/>
    <property type="match status" value="1"/>
</dbReference>
<evidence type="ECO:0000256" key="3">
    <source>
        <dbReference type="ARBA" id="ARBA00002315"/>
    </source>
</evidence>
<dbReference type="RefSeq" id="WP_135760248.1">
    <property type="nucleotide sequence ID" value="NZ_RQHW01000031.1"/>
</dbReference>
<dbReference type="NCBIfam" id="TIGR01307">
    <property type="entry name" value="pgm_bpd_ind"/>
    <property type="match status" value="1"/>
</dbReference>
<feature type="binding site" evidence="13">
    <location>
        <position position="22"/>
    </location>
    <ligand>
        <name>Mn(2+)</name>
        <dbReference type="ChEBI" id="CHEBI:29035"/>
        <label>2</label>
    </ligand>
</feature>
<feature type="binding site" evidence="13">
    <location>
        <position position="466"/>
    </location>
    <ligand>
        <name>Mn(2+)</name>
        <dbReference type="ChEBI" id="CHEBI:29035"/>
        <label>2</label>
    </ligand>
</feature>
<dbReference type="GO" id="GO:0004619">
    <property type="term" value="F:phosphoglycerate mutase activity"/>
    <property type="evidence" value="ECO:0007669"/>
    <property type="project" value="UniProtKB-UniRule"/>
</dbReference>
<dbReference type="GO" id="GO:0030145">
    <property type="term" value="F:manganese ion binding"/>
    <property type="evidence" value="ECO:0007669"/>
    <property type="project" value="InterPro"/>
</dbReference>
<dbReference type="EMBL" id="RQHW01000031">
    <property type="protein sequence ID" value="TGN19486.1"/>
    <property type="molecule type" value="Genomic_DNA"/>
</dbReference>
<evidence type="ECO:0000256" key="12">
    <source>
        <dbReference type="PIRSR" id="PIRSR001492-2"/>
    </source>
</evidence>
<dbReference type="Pfam" id="PF06415">
    <property type="entry name" value="iPGM_N"/>
    <property type="match status" value="1"/>
</dbReference>
<dbReference type="UniPathway" id="UPA00109">
    <property type="reaction ID" value="UER00186"/>
</dbReference>
<feature type="binding site" evidence="13">
    <location>
        <position position="75"/>
    </location>
    <ligand>
        <name>Mn(2+)</name>
        <dbReference type="ChEBI" id="CHEBI:29035"/>
        <label>2</label>
    </ligand>
</feature>
<feature type="binding site" evidence="12">
    <location>
        <position position="202"/>
    </location>
    <ligand>
        <name>substrate</name>
    </ligand>
</feature>
<evidence type="ECO:0000313" key="16">
    <source>
        <dbReference type="EMBL" id="TGN19486.1"/>
    </source>
</evidence>
<feature type="domain" description="BPG-independent PGAM N-terminal" evidence="15">
    <location>
        <begin position="95"/>
        <end position="318"/>
    </location>
</feature>
<keyword evidence="6 13" id="KW-0479">Metal-binding</keyword>
<comment type="cofactor">
    <cofactor evidence="2">
        <name>Mn(2+)</name>
        <dbReference type="ChEBI" id="CHEBI:29035"/>
    </cofactor>
</comment>
<evidence type="ECO:0000259" key="15">
    <source>
        <dbReference type="Pfam" id="PF06415"/>
    </source>
</evidence>
<evidence type="ECO:0000256" key="4">
    <source>
        <dbReference type="ARBA" id="ARBA00004798"/>
    </source>
</evidence>
<accession>A0A4V3JY05</accession>
<dbReference type="InterPro" id="IPR011258">
    <property type="entry name" value="BPG-indep_PGM_N"/>
</dbReference>
<dbReference type="GO" id="GO:0006007">
    <property type="term" value="P:glucose catabolic process"/>
    <property type="evidence" value="ECO:0007669"/>
    <property type="project" value="InterPro"/>
</dbReference>
<dbReference type="SUPFAM" id="SSF64158">
    <property type="entry name" value="2,3-Bisphosphoglycerate-independent phosphoglycerate mutase, substrate-binding domain"/>
    <property type="match status" value="1"/>
</dbReference>
<evidence type="ECO:0000256" key="10">
    <source>
        <dbReference type="NCBIfam" id="TIGR01307"/>
    </source>
</evidence>
<feature type="binding site" evidence="12">
    <location>
        <begin position="166"/>
        <end position="167"/>
    </location>
    <ligand>
        <name>substrate</name>
    </ligand>
</feature>
<feature type="binding site" evidence="12">
    <location>
        <position position="136"/>
    </location>
    <ligand>
        <name>substrate</name>
    </ligand>
</feature>
<dbReference type="GO" id="GO:0006096">
    <property type="term" value="P:glycolytic process"/>
    <property type="evidence" value="ECO:0007669"/>
    <property type="project" value="UniProtKB-UniRule"/>
</dbReference>
<feature type="binding site" evidence="12">
    <location>
        <position position="209"/>
    </location>
    <ligand>
        <name>substrate</name>
    </ligand>
</feature>
<dbReference type="PANTHER" id="PTHR31637:SF0">
    <property type="entry name" value="2,3-BISPHOSPHOGLYCERATE-INDEPENDENT PHOSPHOGLYCERATE MUTASE"/>
    <property type="match status" value="1"/>
</dbReference>
<feature type="binding site" evidence="13">
    <location>
        <position position="496"/>
    </location>
    <ligand>
        <name>Mn(2+)</name>
        <dbReference type="ChEBI" id="CHEBI:29035"/>
        <label>1</label>
    </ligand>
</feature>
<dbReference type="PIRSF" id="PIRSF001492">
    <property type="entry name" value="IPGAM"/>
    <property type="match status" value="1"/>
</dbReference>